<evidence type="ECO:0000256" key="1">
    <source>
        <dbReference type="SAM" id="MobiDB-lite"/>
    </source>
</evidence>
<feature type="compositionally biased region" description="Low complexity" evidence="1">
    <location>
        <begin position="66"/>
        <end position="76"/>
    </location>
</feature>
<reference evidence="2" key="1">
    <citation type="submission" date="2009-10" db="EMBL/GenBank/DDBJ databases">
        <title>Diversity of trophic interactions inside an arsenic-rich microbial ecosystem.</title>
        <authorList>
            <person name="Bertin P.N."/>
            <person name="Heinrich-Salmeron A."/>
            <person name="Pelletier E."/>
            <person name="Goulhen-Chollet F."/>
            <person name="Arsene-Ploetze F."/>
            <person name="Gallien S."/>
            <person name="Calteau A."/>
            <person name="Vallenet D."/>
            <person name="Casiot C."/>
            <person name="Chane-Woon-Ming B."/>
            <person name="Giloteaux L."/>
            <person name="Barakat M."/>
            <person name="Bonnefoy V."/>
            <person name="Bruneel O."/>
            <person name="Chandler M."/>
            <person name="Cleiss J."/>
            <person name="Duran R."/>
            <person name="Elbaz-Poulichet F."/>
            <person name="Fonknechten N."/>
            <person name="Lauga B."/>
            <person name="Mornico D."/>
            <person name="Ortet P."/>
            <person name="Schaeffer C."/>
            <person name="Siguier P."/>
            <person name="Alexander Thil Smith A."/>
            <person name="Van Dorsselaer A."/>
            <person name="Weissenbach J."/>
            <person name="Medigue C."/>
            <person name="Le Paslier D."/>
        </authorList>
    </citation>
    <scope>NUCLEOTIDE SEQUENCE</scope>
</reference>
<organism evidence="2">
    <name type="scientific">mine drainage metagenome</name>
    <dbReference type="NCBI Taxonomy" id="410659"/>
    <lineage>
        <taxon>unclassified sequences</taxon>
        <taxon>metagenomes</taxon>
        <taxon>ecological metagenomes</taxon>
    </lineage>
</organism>
<sequence length="210" mass="24213">MRFRGALWLLLFPALLPTPAWAEIFVCRTPSGVMVTTDHLSTDCLRYGGKELNPDGSVRRLILTPQQQAEQDAQARQQREVQEQQRRKQREQRALLTRFPDRAAFDQAQRNDLQTPQSLIVSARQRLQRLAGTLKTLKQEALFYPDGNYPQDLRNKFEENKLLAQQEQGLIAGQEQEMGRIRAQYAQLLPQLKPLWSRQAADRAESFSTP</sequence>
<proteinExistence type="predicted"/>
<dbReference type="AlphaFoldDB" id="E6PUW5"/>
<feature type="region of interest" description="Disordered" evidence="1">
    <location>
        <begin position="66"/>
        <end position="91"/>
    </location>
</feature>
<evidence type="ECO:0008006" key="3">
    <source>
        <dbReference type="Google" id="ProtNLM"/>
    </source>
</evidence>
<evidence type="ECO:0000313" key="2">
    <source>
        <dbReference type="EMBL" id="CBH98722.1"/>
    </source>
</evidence>
<comment type="caution">
    <text evidence="2">The sequence shown here is derived from an EMBL/GenBank/DDBJ whole genome shotgun (WGS) entry which is preliminary data.</text>
</comment>
<protein>
    <recommendedName>
        <fullName evidence="3">DUF4124 domain-containing protein</fullName>
    </recommendedName>
</protein>
<name>E6PUW5_9ZZZZ</name>
<accession>E6PUW5</accession>
<feature type="compositionally biased region" description="Basic and acidic residues" evidence="1">
    <location>
        <begin position="77"/>
        <end position="86"/>
    </location>
</feature>
<dbReference type="EMBL" id="CABM01000060">
    <property type="protein sequence ID" value="CBH98722.1"/>
    <property type="molecule type" value="Genomic_DNA"/>
</dbReference>
<gene>
    <name evidence="2" type="ORF">CARN2_4204</name>
</gene>